<feature type="non-terminal residue" evidence="1">
    <location>
        <position position="26"/>
    </location>
</feature>
<protein>
    <submittedName>
        <fullName evidence="1">Uncharacterized protein</fullName>
    </submittedName>
</protein>
<accession>A0A381ZHJ8</accession>
<reference evidence="1" key="1">
    <citation type="submission" date="2018-05" db="EMBL/GenBank/DDBJ databases">
        <authorList>
            <person name="Lanie J.A."/>
            <person name="Ng W.-L."/>
            <person name="Kazmierczak K.M."/>
            <person name="Andrzejewski T.M."/>
            <person name="Davidsen T.M."/>
            <person name="Wayne K.J."/>
            <person name="Tettelin H."/>
            <person name="Glass J.I."/>
            <person name="Rusch D."/>
            <person name="Podicherti R."/>
            <person name="Tsui H.-C.T."/>
            <person name="Winkler M.E."/>
        </authorList>
    </citation>
    <scope>NUCLEOTIDE SEQUENCE</scope>
</reference>
<organism evidence="1">
    <name type="scientific">marine metagenome</name>
    <dbReference type="NCBI Taxonomy" id="408172"/>
    <lineage>
        <taxon>unclassified sequences</taxon>
        <taxon>metagenomes</taxon>
        <taxon>ecological metagenomes</taxon>
    </lineage>
</organism>
<dbReference type="EMBL" id="UINC01021351">
    <property type="protein sequence ID" value="SVA88736.1"/>
    <property type="molecule type" value="Genomic_DNA"/>
</dbReference>
<proteinExistence type="predicted"/>
<name>A0A381ZHJ8_9ZZZZ</name>
<sequence length="26" mass="3221">MDKMNPLNFPEYYYSRIDRAIRSLRA</sequence>
<gene>
    <name evidence="1" type="ORF">METZ01_LOCUS141590</name>
</gene>
<dbReference type="AlphaFoldDB" id="A0A381ZHJ8"/>
<evidence type="ECO:0000313" key="1">
    <source>
        <dbReference type="EMBL" id="SVA88736.1"/>
    </source>
</evidence>